<comment type="caution">
    <text evidence="4">The sequence shown here is derived from an EMBL/GenBank/DDBJ whole genome shotgun (WGS) entry which is preliminary data.</text>
</comment>
<name>A0A154M3V0_9PSEU</name>
<dbReference type="RefSeq" id="WP_061980939.1">
    <property type="nucleotide sequence ID" value="NZ_FOPQ01000002.1"/>
</dbReference>
<evidence type="ECO:0000313" key="5">
    <source>
        <dbReference type="EMBL" id="OKA07476.1"/>
    </source>
</evidence>
<dbReference type="PANTHER" id="PTHR34847">
    <property type="entry name" value="NODULATION PROTEIN U"/>
    <property type="match status" value="1"/>
</dbReference>
<dbReference type="Pfam" id="PF16861">
    <property type="entry name" value="Carbam_trans_C"/>
    <property type="match status" value="1"/>
</dbReference>
<evidence type="ECO:0008006" key="8">
    <source>
        <dbReference type="Google" id="ProtNLM"/>
    </source>
</evidence>
<dbReference type="AlphaFoldDB" id="A0A154M3V0"/>
<dbReference type="InterPro" id="IPR003696">
    <property type="entry name" value="Carbtransf_dom"/>
</dbReference>
<dbReference type="InterPro" id="IPR038152">
    <property type="entry name" value="Carbam_trans_C_sf"/>
</dbReference>
<dbReference type="Pfam" id="PF02543">
    <property type="entry name" value="Carbam_trans_N"/>
    <property type="match status" value="2"/>
</dbReference>
<gene>
    <name evidence="5" type="ORF">ATP06_0216705</name>
    <name evidence="4" type="ORF">AVL48_17020</name>
</gene>
<feature type="domain" description="Carbamoyltransferase" evidence="2">
    <location>
        <begin position="98"/>
        <end position="321"/>
    </location>
</feature>
<dbReference type="SUPFAM" id="SSF53067">
    <property type="entry name" value="Actin-like ATPase domain"/>
    <property type="match status" value="1"/>
</dbReference>
<accession>A0A154M3V0</accession>
<evidence type="ECO:0000313" key="6">
    <source>
        <dbReference type="Proteomes" id="UP000076321"/>
    </source>
</evidence>
<dbReference type="Proteomes" id="UP000186883">
    <property type="component" value="Unassembled WGS sequence"/>
</dbReference>
<reference evidence="4 6" key="1">
    <citation type="submission" date="2015-12" db="EMBL/GenBank/DDBJ databases">
        <title>Amycolatopsis regifaucium genome sequencing and assembly.</title>
        <authorList>
            <person name="Mayilraj S."/>
        </authorList>
    </citation>
    <scope>NUCLEOTIDE SEQUENCE [LARGE SCALE GENOMIC DNA]</scope>
    <source>
        <strain evidence="4 6">GY080</strain>
    </source>
</reference>
<evidence type="ECO:0000259" key="3">
    <source>
        <dbReference type="Pfam" id="PF16861"/>
    </source>
</evidence>
<reference evidence="5 7" key="2">
    <citation type="submission" date="2016-11" db="EMBL/GenBank/DDBJ databases">
        <title>Genome sequencing of Amycolatopsis regifaucium.</title>
        <authorList>
            <person name="Mayilraj S."/>
            <person name="Kaur N."/>
        </authorList>
    </citation>
    <scope>NUCLEOTIDE SEQUENCE [LARGE SCALE GENOMIC DNA]</scope>
    <source>
        <strain evidence="5 7">GY080</strain>
    </source>
</reference>
<feature type="domain" description="Carbamoyltransferase" evidence="2">
    <location>
        <begin position="3"/>
        <end position="66"/>
    </location>
</feature>
<comment type="similarity">
    <text evidence="1">Belongs to the NodU/CmcH family.</text>
</comment>
<evidence type="ECO:0000259" key="2">
    <source>
        <dbReference type="Pfam" id="PF02543"/>
    </source>
</evidence>
<proteinExistence type="inferred from homology"/>
<evidence type="ECO:0000256" key="1">
    <source>
        <dbReference type="ARBA" id="ARBA00006129"/>
    </source>
</evidence>
<dbReference type="InterPro" id="IPR031730">
    <property type="entry name" value="Carbam_trans_C"/>
</dbReference>
<dbReference type="EMBL" id="LOBU02000013">
    <property type="protein sequence ID" value="OKA07476.1"/>
    <property type="molecule type" value="Genomic_DNA"/>
</dbReference>
<dbReference type="Gene3D" id="3.90.870.20">
    <property type="entry name" value="Carbamoyltransferase, C-terminal domain"/>
    <property type="match status" value="1"/>
</dbReference>
<organism evidence="4 6">
    <name type="scientific">Amycolatopsis regifaucium</name>
    <dbReference type="NCBI Taxonomy" id="546365"/>
    <lineage>
        <taxon>Bacteria</taxon>
        <taxon>Bacillati</taxon>
        <taxon>Actinomycetota</taxon>
        <taxon>Actinomycetes</taxon>
        <taxon>Pseudonocardiales</taxon>
        <taxon>Pseudonocardiaceae</taxon>
        <taxon>Amycolatopsis</taxon>
    </lineage>
</organism>
<dbReference type="Gene3D" id="3.30.420.40">
    <property type="match status" value="2"/>
</dbReference>
<keyword evidence="7" id="KW-1185">Reference proteome</keyword>
<evidence type="ECO:0000313" key="4">
    <source>
        <dbReference type="EMBL" id="KZB79294.1"/>
    </source>
</evidence>
<dbReference type="InterPro" id="IPR051338">
    <property type="entry name" value="NodU/CmcH_Carbamoyltrnsfr"/>
</dbReference>
<dbReference type="PANTHER" id="PTHR34847:SF1">
    <property type="entry name" value="NODULATION PROTEIN U"/>
    <property type="match status" value="1"/>
</dbReference>
<dbReference type="Proteomes" id="UP000076321">
    <property type="component" value="Unassembled WGS sequence"/>
</dbReference>
<sequence length="533" mass="57866">MWVLGINWEWHDTAAALVDGEGRIHAFAEEERFTRVKHAWDSFPARAAAHCLRTAGIGFRDVDVVAVGWDIPHSNLWHFPGRDRRRLLSALFGALAEELTTPHRPEIVFVEHHVAHALSSFHASGFERAGVLVVDGSGEFYGTTVYAADRMTGLRPLRHWHRGFSLGALYEATTRALGLGILDAGKTMGLAAYETTDGVDPLPLGDLVEEGPSFFGLHPRTKYQTIVDAWGSYLGERFGTVTSTADDLARDPVAVRMAASAQRTVELALPALHAETRRLTGFPHVCLAGGVALNSVANGRLPEPVYIPPFPHDAGVALGAAWSVRPPVMTGLLESPYLGTAIGEEHPDFGDLVVTPFTPDTVVEMLLDGRIGAVAEGRAEVGPRALGHRSIIALPSAPSMRDRLNTVKRRERWRPFAPVTLHGYAPRLWPGQGLRDLYMIGNAVVSEHGLEVMPAAVHVDGTTRPQILPDGSASVVRSLLETLRRAGVPPVLVNTSFNGPGEPIVNTAVDALRAFRELGLDFLILGDRVIRDR</sequence>
<protein>
    <recommendedName>
        <fullName evidence="8">Carbamoyltransferase</fullName>
    </recommendedName>
</protein>
<evidence type="ECO:0000313" key="7">
    <source>
        <dbReference type="Proteomes" id="UP000186883"/>
    </source>
</evidence>
<dbReference type="EMBL" id="LQCI01000052">
    <property type="protein sequence ID" value="KZB79294.1"/>
    <property type="molecule type" value="Genomic_DNA"/>
</dbReference>
<dbReference type="CDD" id="cd24098">
    <property type="entry name" value="ASKHA_NBD_TobZ_N"/>
    <property type="match status" value="1"/>
</dbReference>
<dbReference type="OrthoDB" id="9780777at2"/>
<dbReference type="InterPro" id="IPR043129">
    <property type="entry name" value="ATPase_NBD"/>
</dbReference>
<dbReference type="GO" id="GO:0003824">
    <property type="term" value="F:catalytic activity"/>
    <property type="evidence" value="ECO:0007669"/>
    <property type="project" value="InterPro"/>
</dbReference>
<feature type="domain" description="Carbamoyltransferase C-terminal" evidence="3">
    <location>
        <begin position="364"/>
        <end position="531"/>
    </location>
</feature>